<dbReference type="SUPFAM" id="SSF46689">
    <property type="entry name" value="Homeodomain-like"/>
    <property type="match status" value="1"/>
</dbReference>
<dbReference type="PANTHER" id="PTHR30055">
    <property type="entry name" value="HTH-TYPE TRANSCRIPTIONAL REGULATOR RUTR"/>
    <property type="match status" value="1"/>
</dbReference>
<evidence type="ECO:0000259" key="3">
    <source>
        <dbReference type="PROSITE" id="PS50977"/>
    </source>
</evidence>
<name>A0ABV2GXF1_9HYPH</name>
<evidence type="ECO:0000313" key="4">
    <source>
        <dbReference type="EMBL" id="MET3582979.1"/>
    </source>
</evidence>
<dbReference type="EMBL" id="JBEPMC010000014">
    <property type="protein sequence ID" value="MET3582979.1"/>
    <property type="molecule type" value="Genomic_DNA"/>
</dbReference>
<feature type="domain" description="HTH tetR-type" evidence="3">
    <location>
        <begin position="12"/>
        <end position="72"/>
    </location>
</feature>
<feature type="DNA-binding region" description="H-T-H motif" evidence="2">
    <location>
        <begin position="35"/>
        <end position="54"/>
    </location>
</feature>
<dbReference type="InterPro" id="IPR036271">
    <property type="entry name" value="Tet_transcr_reg_TetR-rel_C_sf"/>
</dbReference>
<reference evidence="4 5" key="1">
    <citation type="submission" date="2024-06" db="EMBL/GenBank/DDBJ databases">
        <title>Genomic Encyclopedia of Type Strains, Phase IV (KMG-IV): sequencing the most valuable type-strain genomes for metagenomic binning, comparative biology and taxonomic classification.</title>
        <authorList>
            <person name="Goeker M."/>
        </authorList>
    </citation>
    <scope>NUCLEOTIDE SEQUENCE [LARGE SCALE GENOMIC DNA]</scope>
    <source>
        <strain evidence="4 5">DSM 100022</strain>
    </source>
</reference>
<dbReference type="InterPro" id="IPR050109">
    <property type="entry name" value="HTH-type_TetR-like_transc_reg"/>
</dbReference>
<dbReference type="InterPro" id="IPR001647">
    <property type="entry name" value="HTH_TetR"/>
</dbReference>
<evidence type="ECO:0000256" key="1">
    <source>
        <dbReference type="ARBA" id="ARBA00023125"/>
    </source>
</evidence>
<sequence length="186" mass="20728">MSQGHLRKKQPELVRRKLLDCAEKFAVDLGLAGITLQAVSEAAGVTKGGLLHHFQSKQILVEGMFENILKRLDAELDHAIARDPERWGSFTRAYLDTVFVGHEFGLKGPWAALSVSMIAEPGLRRIWADWLDARLRRHRETDSDPVLEIVRLAADGAWLGLAMRDDGAVAADVVDLRARLLSLTRK</sequence>
<comment type="caution">
    <text evidence="4">The sequence shown here is derived from an EMBL/GenBank/DDBJ whole genome shotgun (WGS) entry which is preliminary data.</text>
</comment>
<keyword evidence="5" id="KW-1185">Reference proteome</keyword>
<dbReference type="Pfam" id="PF17937">
    <property type="entry name" value="TetR_C_28"/>
    <property type="match status" value="1"/>
</dbReference>
<dbReference type="Pfam" id="PF00440">
    <property type="entry name" value="TetR_N"/>
    <property type="match status" value="1"/>
</dbReference>
<dbReference type="PRINTS" id="PR00455">
    <property type="entry name" value="HTHTETR"/>
</dbReference>
<organism evidence="4 5">
    <name type="scientific">Mesorhizobium robiniae</name>
    <dbReference type="NCBI Taxonomy" id="559315"/>
    <lineage>
        <taxon>Bacteria</taxon>
        <taxon>Pseudomonadati</taxon>
        <taxon>Pseudomonadota</taxon>
        <taxon>Alphaproteobacteria</taxon>
        <taxon>Hyphomicrobiales</taxon>
        <taxon>Phyllobacteriaceae</taxon>
        <taxon>Mesorhizobium</taxon>
    </lineage>
</organism>
<dbReference type="SUPFAM" id="SSF48498">
    <property type="entry name" value="Tetracyclin repressor-like, C-terminal domain"/>
    <property type="match status" value="1"/>
</dbReference>
<dbReference type="RefSeq" id="WP_263806590.1">
    <property type="nucleotide sequence ID" value="NZ_JBEPMC010000014.1"/>
</dbReference>
<proteinExistence type="predicted"/>
<dbReference type="Proteomes" id="UP001549204">
    <property type="component" value="Unassembled WGS sequence"/>
</dbReference>
<evidence type="ECO:0000256" key="2">
    <source>
        <dbReference type="PROSITE-ProRule" id="PRU00335"/>
    </source>
</evidence>
<accession>A0ABV2GXF1</accession>
<keyword evidence="1 2" id="KW-0238">DNA-binding</keyword>
<protein>
    <submittedName>
        <fullName evidence="4">AcrR family transcriptional regulator</fullName>
    </submittedName>
</protein>
<dbReference type="InterPro" id="IPR009057">
    <property type="entry name" value="Homeodomain-like_sf"/>
</dbReference>
<gene>
    <name evidence="4" type="ORF">ABID19_006041</name>
</gene>
<dbReference type="PANTHER" id="PTHR30055:SF148">
    <property type="entry name" value="TETR-FAMILY TRANSCRIPTIONAL REGULATOR"/>
    <property type="match status" value="1"/>
</dbReference>
<dbReference type="InterPro" id="IPR041479">
    <property type="entry name" value="TetR_CgmR_C"/>
</dbReference>
<dbReference type="Gene3D" id="1.10.357.10">
    <property type="entry name" value="Tetracycline Repressor, domain 2"/>
    <property type="match status" value="1"/>
</dbReference>
<dbReference type="PROSITE" id="PS50977">
    <property type="entry name" value="HTH_TETR_2"/>
    <property type="match status" value="1"/>
</dbReference>
<evidence type="ECO:0000313" key="5">
    <source>
        <dbReference type="Proteomes" id="UP001549204"/>
    </source>
</evidence>